<dbReference type="InterPro" id="IPR001387">
    <property type="entry name" value="Cro/C1-type_HTH"/>
</dbReference>
<evidence type="ECO:0000259" key="1">
    <source>
        <dbReference type="PROSITE" id="PS50943"/>
    </source>
</evidence>
<organism evidence="2 3">
    <name type="scientific">Flavonifractor plautii ATCC 29863</name>
    <dbReference type="NCBI Taxonomy" id="411475"/>
    <lineage>
        <taxon>Bacteria</taxon>
        <taxon>Bacillati</taxon>
        <taxon>Bacillota</taxon>
        <taxon>Clostridia</taxon>
        <taxon>Eubacteriales</taxon>
        <taxon>Oscillospiraceae</taxon>
        <taxon>Flavonifractor</taxon>
    </lineage>
</organism>
<dbReference type="Gene3D" id="1.10.260.40">
    <property type="entry name" value="lambda repressor-like DNA-binding domains"/>
    <property type="match status" value="1"/>
</dbReference>
<feature type="domain" description="HTH cro/C1-type" evidence="1">
    <location>
        <begin position="2"/>
        <end position="28"/>
    </location>
</feature>
<dbReference type="SUPFAM" id="SSF47413">
    <property type="entry name" value="lambda repressor-like DNA-binding domains"/>
    <property type="match status" value="1"/>
</dbReference>
<accession>G9YUJ0</accession>
<dbReference type="HOGENOM" id="CLU_3290019_0_0_9"/>
<dbReference type="GO" id="GO:0003677">
    <property type="term" value="F:DNA binding"/>
    <property type="evidence" value="ECO:0007669"/>
    <property type="project" value="InterPro"/>
</dbReference>
<protein>
    <recommendedName>
        <fullName evidence="1">HTH cro/C1-type domain-containing protein</fullName>
    </recommendedName>
</protein>
<dbReference type="InterPro" id="IPR010982">
    <property type="entry name" value="Lambda_DNA-bd_dom_sf"/>
</dbReference>
<gene>
    <name evidence="2" type="ORF">HMPREF0372_03204</name>
</gene>
<dbReference type="Proteomes" id="UP000004459">
    <property type="component" value="Unassembled WGS sequence"/>
</dbReference>
<name>G9YUJ0_FLAPL</name>
<dbReference type="EMBL" id="AGCK01000258">
    <property type="protein sequence ID" value="EHM42253.1"/>
    <property type="molecule type" value="Genomic_DNA"/>
</dbReference>
<sequence length="40" mass="4478">MIENGTKQANFETIWKIAGALEMQPSELVAKIEETIEGQE</sequence>
<dbReference type="PATRIC" id="fig|411475.3.peg.2769"/>
<reference evidence="2 3" key="1">
    <citation type="submission" date="2011-08" db="EMBL/GenBank/DDBJ databases">
        <authorList>
            <person name="Weinstock G."/>
            <person name="Sodergren E."/>
            <person name="Clifton S."/>
            <person name="Fulton L."/>
            <person name="Fulton B."/>
            <person name="Courtney L."/>
            <person name="Fronick C."/>
            <person name="Harrison M."/>
            <person name="Strong C."/>
            <person name="Farmer C."/>
            <person name="Delahaunty K."/>
            <person name="Markovic C."/>
            <person name="Hall O."/>
            <person name="Minx P."/>
            <person name="Tomlinson C."/>
            <person name="Mitreva M."/>
            <person name="Hou S."/>
            <person name="Chen J."/>
            <person name="Wollam A."/>
            <person name="Pepin K.H."/>
            <person name="Johnson M."/>
            <person name="Bhonagiri V."/>
            <person name="Zhang X."/>
            <person name="Suruliraj S."/>
            <person name="Warren W."/>
            <person name="Chinwalla A."/>
            <person name="Mardis E.R."/>
            <person name="Wilson R.K."/>
        </authorList>
    </citation>
    <scope>NUCLEOTIDE SEQUENCE [LARGE SCALE GENOMIC DNA]</scope>
    <source>
        <strain evidence="2 3">ATCC 29863</strain>
    </source>
</reference>
<comment type="caution">
    <text evidence="2">The sequence shown here is derived from an EMBL/GenBank/DDBJ whole genome shotgun (WGS) entry which is preliminary data.</text>
</comment>
<dbReference type="PROSITE" id="PS50943">
    <property type="entry name" value="HTH_CROC1"/>
    <property type="match status" value="1"/>
</dbReference>
<proteinExistence type="predicted"/>
<evidence type="ECO:0000313" key="2">
    <source>
        <dbReference type="EMBL" id="EHM42253.1"/>
    </source>
</evidence>
<evidence type="ECO:0000313" key="3">
    <source>
        <dbReference type="Proteomes" id="UP000004459"/>
    </source>
</evidence>
<dbReference type="AlphaFoldDB" id="G9YUJ0"/>